<dbReference type="Pfam" id="PF19269">
    <property type="entry name" value="Anticodon_2"/>
    <property type="match status" value="1"/>
</dbReference>
<dbReference type="GO" id="GO:0008270">
    <property type="term" value="F:zinc ion binding"/>
    <property type="evidence" value="ECO:0007669"/>
    <property type="project" value="InterPro"/>
</dbReference>
<evidence type="ECO:0000256" key="3">
    <source>
        <dbReference type="ARBA" id="ARBA00022741"/>
    </source>
</evidence>
<keyword evidence="3 7" id="KW-0547">Nucleotide-binding</keyword>
<dbReference type="InterPro" id="IPR049940">
    <property type="entry name" value="GluQ/Sye"/>
</dbReference>
<dbReference type="PANTHER" id="PTHR43311">
    <property type="entry name" value="GLUTAMATE--TRNA LIGASE"/>
    <property type="match status" value="1"/>
</dbReference>
<comment type="caution">
    <text evidence="10">The sequence shown here is derived from an EMBL/GenBank/DDBJ whole genome shotgun (WGS) entry which is preliminary data.</text>
</comment>
<dbReference type="Gene3D" id="3.40.50.620">
    <property type="entry name" value="HUPs"/>
    <property type="match status" value="1"/>
</dbReference>
<dbReference type="PRINTS" id="PR00987">
    <property type="entry name" value="TRNASYNTHGLU"/>
</dbReference>
<dbReference type="GO" id="GO:0004818">
    <property type="term" value="F:glutamate-tRNA ligase activity"/>
    <property type="evidence" value="ECO:0007669"/>
    <property type="project" value="UniProtKB-UniRule"/>
</dbReference>
<dbReference type="GO" id="GO:0006424">
    <property type="term" value="P:glutamyl-tRNA aminoacylation"/>
    <property type="evidence" value="ECO:0007669"/>
    <property type="project" value="UniProtKB-UniRule"/>
</dbReference>
<dbReference type="InterPro" id="IPR045462">
    <property type="entry name" value="aa-tRNA-synth_I_cd-bd"/>
</dbReference>
<comment type="subunit">
    <text evidence="7">Monomer.</text>
</comment>
<dbReference type="GO" id="GO:0005524">
    <property type="term" value="F:ATP binding"/>
    <property type="evidence" value="ECO:0007669"/>
    <property type="project" value="UniProtKB-UniRule"/>
</dbReference>
<gene>
    <name evidence="7" type="primary">gltX</name>
    <name evidence="10" type="ORF">COU08_03310</name>
</gene>
<evidence type="ECO:0000256" key="2">
    <source>
        <dbReference type="ARBA" id="ARBA00022598"/>
    </source>
</evidence>
<comment type="function">
    <text evidence="7">Catalyzes the attachment of glutamate to tRNA(Glu) in a two-step reaction: glutamate is first activated by ATP to form Glu-AMP and then transferred to the acceptor end of tRNA(Glu).</text>
</comment>
<dbReference type="InterPro" id="IPR000924">
    <property type="entry name" value="Glu/Gln-tRNA-synth"/>
</dbReference>
<dbReference type="NCBIfam" id="TIGR00464">
    <property type="entry name" value="gltX_bact"/>
    <property type="match status" value="1"/>
</dbReference>
<dbReference type="CDD" id="cd00808">
    <property type="entry name" value="GluRS_core"/>
    <property type="match status" value="1"/>
</dbReference>
<keyword evidence="5 7" id="KW-0648">Protein biosynthesis</keyword>
<evidence type="ECO:0000313" key="11">
    <source>
        <dbReference type="Proteomes" id="UP000228635"/>
    </source>
</evidence>
<evidence type="ECO:0000256" key="7">
    <source>
        <dbReference type="HAMAP-Rule" id="MF_00022"/>
    </source>
</evidence>
<dbReference type="EC" id="6.1.1.17" evidence="7"/>
<feature type="binding site" evidence="7">
    <location>
        <position position="258"/>
    </location>
    <ligand>
        <name>ATP</name>
        <dbReference type="ChEBI" id="CHEBI:30616"/>
    </ligand>
</feature>
<dbReference type="InterPro" id="IPR001412">
    <property type="entry name" value="aa-tRNA-synth_I_CS"/>
</dbReference>
<sequence>MTPERLSEIRVRMAPSPTGVLHVGTARTAIFNWLFAKAEGGTFVLRVEDTDKERSKKEYEEEIIENLNWLGIDWDEGPYKGGEYGPYHQSERTEIYKRYLQNLLKEHKVYYCFCTKEELENEREGQLAQGFAPKYSGKCRALSETEVKEKRHSGASSVIRFKTPEIAITFHDLIRGDIKNDLALAGDFVIARDEESPLYNFTVVIDDYEMKISHVLRGEDHIANTAKQYALQKELGFPHPKYAHLPLILDKRRAKLSKRDAVVGIEEYKNMGYLPEALFNFLTLLGWHPTDDKEMMTIEELIMRFDITKVQKGGAIFNTEKLDWLNGQYIKNMGSRELLNYIKEYVNIKDDFSEKELIKIVDLVKERMRKITDFKEHTHFFWELPEYEGKMLIWKATGKARTLENLNYVIETLKNVQKADFTRNEIEKIVGVIADERGRGEVLWPIRAALSGLKTSPGPYEIMDILGKEEAIKRLKKAVVRLETE</sequence>
<proteinExistence type="inferred from homology"/>
<dbReference type="InterPro" id="IPR014729">
    <property type="entry name" value="Rossmann-like_a/b/a_fold"/>
</dbReference>
<feature type="domain" description="Aminoacyl-tRNA synthetase class I anticodon-binding" evidence="9">
    <location>
        <begin position="338"/>
        <end position="478"/>
    </location>
</feature>
<dbReference type="Proteomes" id="UP000228635">
    <property type="component" value="Unassembled WGS sequence"/>
</dbReference>
<dbReference type="InterPro" id="IPR008925">
    <property type="entry name" value="aa_tRNA-synth_I_cd-bd_sf"/>
</dbReference>
<keyword evidence="2 7" id="KW-0436">Ligase</keyword>
<evidence type="ECO:0000256" key="6">
    <source>
        <dbReference type="ARBA" id="ARBA00023146"/>
    </source>
</evidence>
<keyword evidence="7" id="KW-0963">Cytoplasm</keyword>
<comment type="similarity">
    <text evidence="1 7">Belongs to the class-I aminoacyl-tRNA synthetase family. Glutamate--tRNA ligase type 1 subfamily.</text>
</comment>
<dbReference type="InterPro" id="IPR004527">
    <property type="entry name" value="Glu-tRNA-ligase_bac/mito"/>
</dbReference>
<dbReference type="InterPro" id="IPR020058">
    <property type="entry name" value="Glu/Gln-tRNA-synth_Ib_cat-dom"/>
</dbReference>
<evidence type="ECO:0000313" key="10">
    <source>
        <dbReference type="EMBL" id="PIT92312.1"/>
    </source>
</evidence>
<feature type="short sequence motif" description="'KMSKS' region" evidence="7">
    <location>
        <begin position="255"/>
        <end position="259"/>
    </location>
</feature>
<evidence type="ECO:0000259" key="9">
    <source>
        <dbReference type="Pfam" id="PF19269"/>
    </source>
</evidence>
<feature type="domain" description="Glutamyl/glutaminyl-tRNA synthetase class Ib catalytic" evidence="8">
    <location>
        <begin position="8"/>
        <end position="324"/>
    </location>
</feature>
<feature type="short sequence motif" description="'HIGH' region" evidence="7">
    <location>
        <begin position="15"/>
        <end position="25"/>
    </location>
</feature>
<dbReference type="InterPro" id="IPR020751">
    <property type="entry name" value="aa-tRNA-synth_I_codon-bd_sub2"/>
</dbReference>
<keyword evidence="4 7" id="KW-0067">ATP-binding</keyword>
<evidence type="ECO:0000259" key="8">
    <source>
        <dbReference type="Pfam" id="PF00749"/>
    </source>
</evidence>
<comment type="catalytic activity">
    <reaction evidence="7">
        <text>tRNA(Glu) + L-glutamate + ATP = L-glutamyl-tRNA(Glu) + AMP + diphosphate</text>
        <dbReference type="Rhea" id="RHEA:23540"/>
        <dbReference type="Rhea" id="RHEA-COMP:9663"/>
        <dbReference type="Rhea" id="RHEA-COMP:9680"/>
        <dbReference type="ChEBI" id="CHEBI:29985"/>
        <dbReference type="ChEBI" id="CHEBI:30616"/>
        <dbReference type="ChEBI" id="CHEBI:33019"/>
        <dbReference type="ChEBI" id="CHEBI:78442"/>
        <dbReference type="ChEBI" id="CHEBI:78520"/>
        <dbReference type="ChEBI" id="CHEBI:456215"/>
        <dbReference type="EC" id="6.1.1.17"/>
    </reaction>
</comment>
<evidence type="ECO:0000256" key="5">
    <source>
        <dbReference type="ARBA" id="ARBA00022917"/>
    </source>
</evidence>
<dbReference type="SUPFAM" id="SSF52374">
    <property type="entry name" value="Nucleotidylyl transferase"/>
    <property type="match status" value="1"/>
</dbReference>
<dbReference type="EMBL" id="PFBA01000027">
    <property type="protein sequence ID" value="PIT92312.1"/>
    <property type="molecule type" value="Genomic_DNA"/>
</dbReference>
<dbReference type="PANTHER" id="PTHR43311:SF2">
    <property type="entry name" value="GLUTAMATE--TRNA LIGASE, MITOCHONDRIAL-RELATED"/>
    <property type="match status" value="1"/>
</dbReference>
<evidence type="ECO:0000256" key="4">
    <source>
        <dbReference type="ARBA" id="ARBA00022840"/>
    </source>
</evidence>
<dbReference type="Pfam" id="PF00749">
    <property type="entry name" value="tRNA-synt_1c"/>
    <property type="match status" value="1"/>
</dbReference>
<dbReference type="GO" id="GO:0000049">
    <property type="term" value="F:tRNA binding"/>
    <property type="evidence" value="ECO:0007669"/>
    <property type="project" value="InterPro"/>
</dbReference>
<dbReference type="FunFam" id="3.40.50.620:FF:000045">
    <property type="entry name" value="Glutamate--tRNA ligase, mitochondrial"/>
    <property type="match status" value="1"/>
</dbReference>
<protein>
    <recommendedName>
        <fullName evidence="7">Glutamate--tRNA ligase</fullName>
        <ecNumber evidence="7">6.1.1.17</ecNumber>
    </recommendedName>
    <alternativeName>
        <fullName evidence="7">Glutamyl-tRNA synthetase</fullName>
        <shortName evidence="7">GluRS</shortName>
    </alternativeName>
</protein>
<dbReference type="HAMAP" id="MF_00022">
    <property type="entry name" value="Glu_tRNA_synth_type1"/>
    <property type="match status" value="1"/>
</dbReference>
<reference evidence="11" key="1">
    <citation type="submission" date="2017-09" db="EMBL/GenBank/DDBJ databases">
        <title>Depth-based differentiation of microbial function through sediment-hosted aquifers and enrichment of novel symbionts in the deep terrestrial subsurface.</title>
        <authorList>
            <person name="Probst A.J."/>
            <person name="Ladd B."/>
            <person name="Jarett J.K."/>
            <person name="Geller-Mcgrath D.E."/>
            <person name="Sieber C.M.K."/>
            <person name="Emerson J.B."/>
            <person name="Anantharaman K."/>
            <person name="Thomas B.C."/>
            <person name="Malmstrom R."/>
            <person name="Stieglmeier M."/>
            <person name="Klingl A."/>
            <person name="Woyke T."/>
            <person name="Ryan C.M."/>
            <person name="Banfield J.F."/>
        </authorList>
    </citation>
    <scope>NUCLEOTIDE SEQUENCE [LARGE SCALE GENOMIC DNA]</scope>
</reference>
<evidence type="ECO:0000256" key="1">
    <source>
        <dbReference type="ARBA" id="ARBA00007894"/>
    </source>
</evidence>
<comment type="subcellular location">
    <subcellularLocation>
        <location evidence="7">Cytoplasm</location>
    </subcellularLocation>
</comment>
<dbReference type="GO" id="GO:0005829">
    <property type="term" value="C:cytosol"/>
    <property type="evidence" value="ECO:0007669"/>
    <property type="project" value="TreeGrafter"/>
</dbReference>
<dbReference type="InterPro" id="IPR033910">
    <property type="entry name" value="GluRS_core"/>
</dbReference>
<accession>A0A2M6WHQ0</accession>
<comment type="caution">
    <text evidence="7">Lacks conserved residue(s) required for the propagation of feature annotation.</text>
</comment>
<dbReference type="SUPFAM" id="SSF48163">
    <property type="entry name" value="An anticodon-binding domain of class I aminoacyl-tRNA synthetases"/>
    <property type="match status" value="1"/>
</dbReference>
<dbReference type="Gene3D" id="1.10.10.350">
    <property type="match status" value="1"/>
</dbReference>
<organism evidence="10 11">
    <name type="scientific">Candidatus Harrisonbacteria bacterium CG10_big_fil_rev_8_21_14_0_10_42_17</name>
    <dbReference type="NCBI Taxonomy" id="1974584"/>
    <lineage>
        <taxon>Bacteria</taxon>
        <taxon>Candidatus Harrisoniibacteriota</taxon>
    </lineage>
</organism>
<dbReference type="PROSITE" id="PS00178">
    <property type="entry name" value="AA_TRNA_LIGASE_I"/>
    <property type="match status" value="1"/>
</dbReference>
<name>A0A2M6WHQ0_9BACT</name>
<keyword evidence="6 7" id="KW-0030">Aminoacyl-tRNA synthetase</keyword>
<dbReference type="AlphaFoldDB" id="A0A2M6WHQ0"/>